<proteinExistence type="predicted"/>
<dbReference type="InterPro" id="IPR054239">
    <property type="entry name" value="DUF6966"/>
</dbReference>
<dbReference type="Pfam" id="PF22294">
    <property type="entry name" value="DUF6966"/>
    <property type="match status" value="1"/>
</dbReference>
<dbReference type="Proteomes" id="UP000624325">
    <property type="component" value="Unassembled WGS sequence"/>
</dbReference>
<evidence type="ECO:0000259" key="1">
    <source>
        <dbReference type="Pfam" id="PF22294"/>
    </source>
</evidence>
<dbReference type="RefSeq" id="WP_203708182.1">
    <property type="nucleotide sequence ID" value="NZ_BAAALU010000009.1"/>
</dbReference>
<organism evidence="2 3">
    <name type="scientific">Asanoa iriomotensis</name>
    <dbReference type="NCBI Taxonomy" id="234613"/>
    <lineage>
        <taxon>Bacteria</taxon>
        <taxon>Bacillati</taxon>
        <taxon>Actinomycetota</taxon>
        <taxon>Actinomycetes</taxon>
        <taxon>Micromonosporales</taxon>
        <taxon>Micromonosporaceae</taxon>
        <taxon>Asanoa</taxon>
    </lineage>
</organism>
<sequence>MPESDARLAGLIANLDEAAALLREHGERHWLAWLLRCRAELVAHETAAFDRILAAFGGMGSFNDLLILAVNGHAVRPDQENVVNERLGDLRHLIWTDAADFRRDLSASP</sequence>
<accession>A0ABQ4CF21</accession>
<name>A0ABQ4CF21_9ACTN</name>
<dbReference type="EMBL" id="BONC01000102">
    <property type="protein sequence ID" value="GIF61365.1"/>
    <property type="molecule type" value="Genomic_DNA"/>
</dbReference>
<evidence type="ECO:0000313" key="3">
    <source>
        <dbReference type="Proteomes" id="UP000624325"/>
    </source>
</evidence>
<feature type="domain" description="DUF6966" evidence="1">
    <location>
        <begin position="23"/>
        <end position="75"/>
    </location>
</feature>
<gene>
    <name evidence="2" type="ORF">Air01nite_74600</name>
</gene>
<evidence type="ECO:0000313" key="2">
    <source>
        <dbReference type="EMBL" id="GIF61365.1"/>
    </source>
</evidence>
<keyword evidence="3" id="KW-1185">Reference proteome</keyword>
<reference evidence="2 3" key="1">
    <citation type="submission" date="2021-01" db="EMBL/GenBank/DDBJ databases">
        <title>Whole genome shotgun sequence of Asanoa iriomotensis NBRC 100142.</title>
        <authorList>
            <person name="Komaki H."/>
            <person name="Tamura T."/>
        </authorList>
    </citation>
    <scope>NUCLEOTIDE SEQUENCE [LARGE SCALE GENOMIC DNA]</scope>
    <source>
        <strain evidence="2 3">NBRC 100142</strain>
    </source>
</reference>
<protein>
    <recommendedName>
        <fullName evidence="1">DUF6966 domain-containing protein</fullName>
    </recommendedName>
</protein>
<comment type="caution">
    <text evidence="2">The sequence shown here is derived from an EMBL/GenBank/DDBJ whole genome shotgun (WGS) entry which is preliminary data.</text>
</comment>